<evidence type="ECO:0000313" key="3">
    <source>
        <dbReference type="Proteomes" id="UP000242642"/>
    </source>
</evidence>
<proteinExistence type="predicted"/>
<evidence type="ECO:0000313" key="2">
    <source>
        <dbReference type="EMBL" id="SES74212.1"/>
    </source>
</evidence>
<keyword evidence="3" id="KW-1185">Reference proteome</keyword>
<dbReference type="Proteomes" id="UP000242642">
    <property type="component" value="Unassembled WGS sequence"/>
</dbReference>
<accession>A0A1H9YYD0</accession>
<dbReference type="EMBL" id="FOHV01000002">
    <property type="protein sequence ID" value="SES74212.1"/>
    <property type="molecule type" value="Genomic_DNA"/>
</dbReference>
<reference evidence="3" key="1">
    <citation type="submission" date="2016-10" db="EMBL/GenBank/DDBJ databases">
        <authorList>
            <person name="Varghese N."/>
            <person name="Submissions S."/>
        </authorList>
    </citation>
    <scope>NUCLEOTIDE SEQUENCE [LARGE SCALE GENOMIC DNA]</scope>
    <source>
        <strain evidence="3">DSM 18579</strain>
    </source>
</reference>
<dbReference type="OrthoDB" id="9809324at2"/>
<dbReference type="SUPFAM" id="SSF52540">
    <property type="entry name" value="P-loop containing nucleoside triphosphate hydrolases"/>
    <property type="match status" value="1"/>
</dbReference>
<dbReference type="InterPro" id="IPR027417">
    <property type="entry name" value="P-loop_NTPase"/>
</dbReference>
<dbReference type="Gene3D" id="3.40.50.300">
    <property type="entry name" value="P-loop containing nucleotide triphosphate hydrolases"/>
    <property type="match status" value="1"/>
</dbReference>
<dbReference type="Pfam" id="PF13304">
    <property type="entry name" value="AAA_21"/>
    <property type="match status" value="1"/>
</dbReference>
<dbReference type="STRING" id="1123402.SAMN02583745_00417"/>
<protein>
    <recommendedName>
        <fullName evidence="1">ATPase AAA-type core domain-containing protein</fullName>
    </recommendedName>
</protein>
<name>A0A1H9YYD0_9GAMM</name>
<dbReference type="PANTHER" id="PTHR40396:SF1">
    <property type="entry name" value="ATPASE AAA-TYPE CORE DOMAIN-CONTAINING PROTEIN"/>
    <property type="match status" value="1"/>
</dbReference>
<dbReference type="InterPro" id="IPR003959">
    <property type="entry name" value="ATPase_AAA_core"/>
</dbReference>
<organism evidence="2 3">
    <name type="scientific">Thorsellia anophelis DSM 18579</name>
    <dbReference type="NCBI Taxonomy" id="1123402"/>
    <lineage>
        <taxon>Bacteria</taxon>
        <taxon>Pseudomonadati</taxon>
        <taxon>Pseudomonadota</taxon>
        <taxon>Gammaproteobacteria</taxon>
        <taxon>Enterobacterales</taxon>
        <taxon>Thorselliaceae</taxon>
        <taxon>Thorsellia</taxon>
    </lineage>
</organism>
<dbReference type="GO" id="GO:0016887">
    <property type="term" value="F:ATP hydrolysis activity"/>
    <property type="evidence" value="ECO:0007669"/>
    <property type="project" value="InterPro"/>
</dbReference>
<gene>
    <name evidence="2" type="ORF">SAMN02583745_00417</name>
</gene>
<feature type="domain" description="ATPase AAA-type core" evidence="1">
    <location>
        <begin position="49"/>
        <end position="366"/>
    </location>
</feature>
<dbReference type="GO" id="GO:0005524">
    <property type="term" value="F:ATP binding"/>
    <property type="evidence" value="ECO:0007669"/>
    <property type="project" value="InterPro"/>
</dbReference>
<sequence length="425" mass="49067">MFIELKVTNFRSLNDTQTFSLVKCKGDELAVSNSFKVSSVNKLELLRSAVIYGPNASGKSNFLRALQTMQHIVLGSAAEQRGDLLPITSFRLSPNTRQLPSEFEVMFLVDGIRYQYGFSATSEQIHEEWLFVYPKNRAQNWFTRSWMPDTKQFEWKLGENLAGEKQQKYLWQTSTRDNALFLSTAVQLNSKQLQPVFDWFKRNLHLANVSGWGYSFSAKLCENEEKSKVMNFLNAADINIDDIQIETSLFDPNDLSAEMPETVKQIIVENMKGKKIRDIKTIHKDSQGKPVVFDFEDESDGTKKLFSYAGPWIDSLENGHVLFIDELHDNLHPKLVRFLIELFHNPKTNPKNAQLIFTTHETSILNQEIFRRDQIWFCEKDTEQATKLYPLTDFSPRKGRENLELAYLSGRYGALPFVKTMHSAF</sequence>
<dbReference type="PANTHER" id="PTHR40396">
    <property type="entry name" value="ATPASE-LIKE PROTEIN"/>
    <property type="match status" value="1"/>
</dbReference>
<evidence type="ECO:0000259" key="1">
    <source>
        <dbReference type="Pfam" id="PF13304"/>
    </source>
</evidence>
<dbReference type="AlphaFoldDB" id="A0A1H9YYD0"/>